<dbReference type="GO" id="GO:0043139">
    <property type="term" value="F:5'-3' DNA helicase activity"/>
    <property type="evidence" value="ECO:0007669"/>
    <property type="project" value="TreeGrafter"/>
</dbReference>
<dbReference type="InterPro" id="IPR041679">
    <property type="entry name" value="DNA2/NAM7-like_C"/>
</dbReference>
<evidence type="ECO:0000256" key="6">
    <source>
        <dbReference type="SAM" id="Coils"/>
    </source>
</evidence>
<dbReference type="AlphaFoldDB" id="A0A9D1EFQ1"/>
<accession>A0A9D1EFQ1</accession>
<dbReference type="PANTHER" id="PTHR43788">
    <property type="entry name" value="DNA2/NAM7 HELICASE FAMILY MEMBER"/>
    <property type="match status" value="1"/>
</dbReference>
<dbReference type="Proteomes" id="UP000824201">
    <property type="component" value="Unassembled WGS sequence"/>
</dbReference>
<proteinExistence type="inferred from homology"/>
<evidence type="ECO:0000256" key="1">
    <source>
        <dbReference type="ARBA" id="ARBA00007913"/>
    </source>
</evidence>
<keyword evidence="5 9" id="KW-0067">ATP-binding</keyword>
<evidence type="ECO:0000313" key="9">
    <source>
        <dbReference type="EMBL" id="HIR89315.1"/>
    </source>
</evidence>
<organism evidence="9 10">
    <name type="scientific">Candidatus Fimimorpha faecalis</name>
    <dbReference type="NCBI Taxonomy" id="2840824"/>
    <lineage>
        <taxon>Bacteria</taxon>
        <taxon>Bacillati</taxon>
        <taxon>Bacillota</taxon>
        <taxon>Clostridia</taxon>
        <taxon>Eubacteriales</taxon>
        <taxon>Candidatus Fimimorpha</taxon>
    </lineage>
</organism>
<evidence type="ECO:0000256" key="3">
    <source>
        <dbReference type="ARBA" id="ARBA00022801"/>
    </source>
</evidence>
<reference evidence="9" key="1">
    <citation type="submission" date="2020-10" db="EMBL/GenBank/DDBJ databases">
        <authorList>
            <person name="Gilroy R."/>
        </authorList>
    </citation>
    <scope>NUCLEOTIDE SEQUENCE</scope>
    <source>
        <strain evidence="9">ChiW13-3771</strain>
    </source>
</reference>
<evidence type="ECO:0000259" key="7">
    <source>
        <dbReference type="Pfam" id="PF13086"/>
    </source>
</evidence>
<comment type="similarity">
    <text evidence="1">Belongs to the DNA2/NAM7 helicase family.</text>
</comment>
<sequence>MIKKLQYWHRLEHFYPYNLKECSSDYIKSYYISNSNDLSNFMKLEVPKDKEVRYYEVYFGIFQVDQALDSIIKTLHAENEFRERTDDRSCFCKFRLLSNALLDPDPESFKVSSFPWAVGRLKIRERTQSNIFLSWKDDFENYQENLFLDLKNQLQSTPFCYEACEQIRNNICESIGWNIKFFDHWIRVDRVLGKKTIKQTDVSSQENEEKVIGKETSQKVEAVEQAEISDQEVEALERKREEEEQIDKIIQSNDLLNSFYVRDLERVIFNIKEKRCGEALTSYLSEEKVERIDVEKDKEELFRLFNPKSMPYGKWPSGYPLRSMQQLAVNIAMHKEIKLPIFSVNGPPGTGKTTLLRDIIAANIVERAMEFCHYTKPDDIFGKSLGSITWEQYTVDIKEIKDSLKKYGILVASNNNVAVKNITMELPDKNSLSESYRKIYSYFSGVSDQILKKENGSWGVCAASLGNRANRSTFMDAFWPLKTKEDGIFNFNRYLIKQKKTNLEREMNWKKAVSSFQNAYKEVETEYEKLELYYQYLVLLRKLPEKERQYQEQKVKSEKNREILDKFRENFSNKQLEQQELDKEKQKIKKTTFLFSIRLRMKCKSQAIKKYKELEDIAYSFEQEITKLYEQVLEQENLCEQDKKRETSYEKQIQECKNKIQNHSKKIKDINFPDDMVVPNETFLSDLIGENSLEACKKAQDTAPWNSKRINILREKLFLEAMNLHKALVENSHFLRAQLDTFSKWMRGQLEPSDQKKFAGALLQSFFLVVPVISTTFASVSSFLRYIKQEEIGLLLIDEAGQALPQSAVGAIWRSKKVVVVGDPLQIEPVVTIHDKTMKLLQQEFKQSNFIANKETSVQSLADQRNCYVGVRSISNNKFYIGSPLLVHGRCQRKIFDIANCIVYNNKMIYGTRDSANTTCVWIDVKGQAEKKHFVRAQAERIVPIVKKAFESTWEMEEEKKLPSLFVISPFRSVKEGVAQYFQENDFLYRELSKTPDEKAKEQVRQCINTNIGTVHTFQGKEATTVIICLGVDSGTKGDGAIEWASKSPNILNVAVTRAKNNLYIVGDASKWALKPYFEEAYEICDKKRL</sequence>
<keyword evidence="3" id="KW-0378">Hydrolase</keyword>
<feature type="domain" description="DNA2/NAM7 helicase helicase" evidence="7">
    <location>
        <begin position="635"/>
        <end position="831"/>
    </location>
</feature>
<dbReference type="SUPFAM" id="SSF52540">
    <property type="entry name" value="P-loop containing nucleoside triphosphate hydrolases"/>
    <property type="match status" value="1"/>
</dbReference>
<dbReference type="InterPro" id="IPR050534">
    <property type="entry name" value="Coronavir_polyprotein_1ab"/>
</dbReference>
<evidence type="ECO:0000256" key="5">
    <source>
        <dbReference type="ARBA" id="ARBA00022840"/>
    </source>
</evidence>
<dbReference type="InterPro" id="IPR041677">
    <property type="entry name" value="DNA2/NAM7_AAA_11"/>
</dbReference>
<keyword evidence="2" id="KW-0547">Nucleotide-binding</keyword>
<name>A0A9D1EFQ1_9FIRM</name>
<protein>
    <submittedName>
        <fullName evidence="9">ATP-binding protein</fullName>
    </submittedName>
</protein>
<dbReference type="GO" id="GO:0016787">
    <property type="term" value="F:hydrolase activity"/>
    <property type="evidence" value="ECO:0007669"/>
    <property type="project" value="UniProtKB-KW"/>
</dbReference>
<dbReference type="GO" id="GO:0005524">
    <property type="term" value="F:ATP binding"/>
    <property type="evidence" value="ECO:0007669"/>
    <property type="project" value="UniProtKB-KW"/>
</dbReference>
<keyword evidence="6" id="KW-0175">Coiled coil</keyword>
<comment type="caution">
    <text evidence="9">The sequence shown here is derived from an EMBL/GenBank/DDBJ whole genome shotgun (WGS) entry which is preliminary data.</text>
</comment>
<dbReference type="InterPro" id="IPR027417">
    <property type="entry name" value="P-loop_NTPase"/>
</dbReference>
<evidence type="ECO:0000256" key="4">
    <source>
        <dbReference type="ARBA" id="ARBA00022806"/>
    </source>
</evidence>
<evidence type="ECO:0000256" key="2">
    <source>
        <dbReference type="ARBA" id="ARBA00022741"/>
    </source>
</evidence>
<dbReference type="PANTHER" id="PTHR43788:SF8">
    <property type="entry name" value="DNA-BINDING PROTEIN SMUBP-2"/>
    <property type="match status" value="1"/>
</dbReference>
<feature type="domain" description="DNA2/NAM7 helicase-like C-terminal" evidence="8">
    <location>
        <begin position="851"/>
        <end position="1069"/>
    </location>
</feature>
<keyword evidence="4" id="KW-0347">Helicase</keyword>
<gene>
    <name evidence="9" type="ORF">IAC96_10220</name>
</gene>
<reference evidence="9" key="2">
    <citation type="journal article" date="2021" name="PeerJ">
        <title>Extensive microbial diversity within the chicken gut microbiome revealed by metagenomics and culture.</title>
        <authorList>
            <person name="Gilroy R."/>
            <person name="Ravi A."/>
            <person name="Getino M."/>
            <person name="Pursley I."/>
            <person name="Horton D.L."/>
            <person name="Alikhan N.F."/>
            <person name="Baker D."/>
            <person name="Gharbi K."/>
            <person name="Hall N."/>
            <person name="Watson M."/>
            <person name="Adriaenssens E.M."/>
            <person name="Foster-Nyarko E."/>
            <person name="Jarju S."/>
            <person name="Secka A."/>
            <person name="Antonio M."/>
            <person name="Oren A."/>
            <person name="Chaudhuri R.R."/>
            <person name="La Ragione R."/>
            <person name="Hildebrand F."/>
            <person name="Pallen M.J."/>
        </authorList>
    </citation>
    <scope>NUCLEOTIDE SEQUENCE</scope>
    <source>
        <strain evidence="9">ChiW13-3771</strain>
    </source>
</reference>
<evidence type="ECO:0000313" key="10">
    <source>
        <dbReference type="Proteomes" id="UP000824201"/>
    </source>
</evidence>
<dbReference type="Pfam" id="PF13087">
    <property type="entry name" value="AAA_12"/>
    <property type="match status" value="1"/>
</dbReference>
<dbReference type="Gene3D" id="3.40.50.300">
    <property type="entry name" value="P-loop containing nucleotide triphosphate hydrolases"/>
    <property type="match status" value="3"/>
</dbReference>
<dbReference type="Pfam" id="PF13086">
    <property type="entry name" value="AAA_11"/>
    <property type="match status" value="1"/>
</dbReference>
<evidence type="ECO:0000259" key="8">
    <source>
        <dbReference type="Pfam" id="PF13087"/>
    </source>
</evidence>
<feature type="coiled-coil region" evidence="6">
    <location>
        <begin position="639"/>
        <end position="666"/>
    </location>
</feature>
<dbReference type="EMBL" id="DVHN01000131">
    <property type="protein sequence ID" value="HIR89315.1"/>
    <property type="molecule type" value="Genomic_DNA"/>
</dbReference>
<feature type="coiled-coil region" evidence="6">
    <location>
        <begin position="219"/>
        <end position="246"/>
    </location>
</feature>